<protein>
    <submittedName>
        <fullName evidence="4">Zinc ABC transporter substrate-binding protein</fullName>
    </submittedName>
</protein>
<sequence length="271" mass="31375">MMRYVLVFLIFVFSMFAKPVIVVSIPMQKEFIESITNDYEVVSLINGGIDPHTFEPKISDMKLIGDAVAYFAIGIEFEEKYLDKFKAQNKNLKIYNNDKNIEKIYSNHNHDGHDHSQWNKHVWLSLKNAKIIANNIYESLQDINSVNYDSSYESLIEKIDSYDLKIQNLLKDSKVKEFVVFHPMLTYFARDYGLIEISIEVDGKSPRISEMMSVVDGIKKNNIKFVFAQREFSTKSAELIARESGAKLEYFSPLDVPLCESLYKFSEIISK</sequence>
<dbReference type="PANTHER" id="PTHR42953">
    <property type="entry name" value="HIGH-AFFINITY ZINC UPTAKE SYSTEM PROTEIN ZNUA-RELATED"/>
    <property type="match status" value="1"/>
</dbReference>
<dbReference type="RefSeq" id="WP_271020538.1">
    <property type="nucleotide sequence ID" value="NZ_JAQHXR010000001.1"/>
</dbReference>
<dbReference type="Pfam" id="PF01297">
    <property type="entry name" value="ZnuA"/>
    <property type="match status" value="1"/>
</dbReference>
<organism evidence="4 5">
    <name type="scientific">Helicobacter ibis</name>
    <dbReference type="NCBI Taxonomy" id="2962633"/>
    <lineage>
        <taxon>Bacteria</taxon>
        <taxon>Pseudomonadati</taxon>
        <taxon>Campylobacterota</taxon>
        <taxon>Epsilonproteobacteria</taxon>
        <taxon>Campylobacterales</taxon>
        <taxon>Helicobacteraceae</taxon>
        <taxon>Helicobacter</taxon>
    </lineage>
</organism>
<evidence type="ECO:0000256" key="3">
    <source>
        <dbReference type="ARBA" id="ARBA00022729"/>
    </source>
</evidence>
<keyword evidence="2" id="KW-0813">Transport</keyword>
<evidence type="ECO:0000256" key="2">
    <source>
        <dbReference type="ARBA" id="ARBA00022448"/>
    </source>
</evidence>
<proteinExistence type="inferred from homology"/>
<reference evidence="4 5" key="1">
    <citation type="submission" date="2023-01" db="EMBL/GenBank/DDBJ databases">
        <title>Description of Helicobacter ibis sp. nov. isolated from faecal droppings of black-faced ibis (Theristicus melanopis).</title>
        <authorList>
            <person name="Lopez-Cantillo M."/>
            <person name="Vidal-Veuthey B."/>
            <person name="Mella A."/>
            <person name="De La Haba R."/>
            <person name="Collado L."/>
        </authorList>
    </citation>
    <scope>NUCLEOTIDE SEQUENCE [LARGE SCALE GENOMIC DNA]</scope>
    <source>
        <strain evidence="4 5">A82</strain>
    </source>
</reference>
<evidence type="ECO:0000256" key="1">
    <source>
        <dbReference type="ARBA" id="ARBA00011028"/>
    </source>
</evidence>
<comment type="caution">
    <text evidence="4">The sequence shown here is derived from an EMBL/GenBank/DDBJ whole genome shotgun (WGS) entry which is preliminary data.</text>
</comment>
<dbReference type="InterPro" id="IPR050492">
    <property type="entry name" value="Bact_metal-bind_prot9"/>
</dbReference>
<evidence type="ECO:0000313" key="4">
    <source>
        <dbReference type="EMBL" id="MDA3968244.1"/>
    </source>
</evidence>
<keyword evidence="5" id="KW-1185">Reference proteome</keyword>
<keyword evidence="3" id="KW-0732">Signal</keyword>
<evidence type="ECO:0000313" key="5">
    <source>
        <dbReference type="Proteomes" id="UP001210261"/>
    </source>
</evidence>
<gene>
    <name evidence="4" type="ORF">PF021_00980</name>
</gene>
<dbReference type="SUPFAM" id="SSF53807">
    <property type="entry name" value="Helical backbone' metal receptor"/>
    <property type="match status" value="1"/>
</dbReference>
<dbReference type="Proteomes" id="UP001210261">
    <property type="component" value="Unassembled WGS sequence"/>
</dbReference>
<dbReference type="EMBL" id="JAQHXR010000001">
    <property type="protein sequence ID" value="MDA3968244.1"/>
    <property type="molecule type" value="Genomic_DNA"/>
</dbReference>
<comment type="similarity">
    <text evidence="1">Belongs to the bacterial solute-binding protein 9 family.</text>
</comment>
<dbReference type="PANTHER" id="PTHR42953:SF3">
    <property type="entry name" value="HIGH-AFFINITY ZINC UPTAKE SYSTEM PROTEIN ZNUA"/>
    <property type="match status" value="1"/>
</dbReference>
<dbReference type="InterPro" id="IPR006127">
    <property type="entry name" value="ZnuA-like"/>
</dbReference>
<dbReference type="Gene3D" id="3.40.50.1980">
    <property type="entry name" value="Nitrogenase molybdenum iron protein domain"/>
    <property type="match status" value="2"/>
</dbReference>
<name>A0ABT4VC23_9HELI</name>
<accession>A0ABT4VC23</accession>